<dbReference type="PROSITE" id="PS01096">
    <property type="entry name" value="PPIC_PPIASE_1"/>
    <property type="match status" value="1"/>
</dbReference>
<dbReference type="PANTHER" id="PTHR47245">
    <property type="entry name" value="PEPTIDYLPROLYL ISOMERASE"/>
    <property type="match status" value="1"/>
</dbReference>
<dbReference type="Pfam" id="PF13616">
    <property type="entry name" value="Rotamase_3"/>
    <property type="match status" value="1"/>
</dbReference>
<evidence type="ECO:0000313" key="2">
    <source>
        <dbReference type="EMBL" id="SVB74512.1"/>
    </source>
</evidence>
<organism evidence="2">
    <name type="scientific">marine metagenome</name>
    <dbReference type="NCBI Taxonomy" id="408172"/>
    <lineage>
        <taxon>unclassified sequences</taxon>
        <taxon>metagenomes</taxon>
        <taxon>ecological metagenomes</taxon>
    </lineage>
</organism>
<accession>A0A382GI16</accession>
<dbReference type="InterPro" id="IPR046357">
    <property type="entry name" value="PPIase_dom_sf"/>
</dbReference>
<proteinExistence type="predicted"/>
<dbReference type="Gene3D" id="3.10.50.40">
    <property type="match status" value="1"/>
</dbReference>
<feature type="non-terminal residue" evidence="2">
    <location>
        <position position="216"/>
    </location>
</feature>
<dbReference type="PROSITE" id="PS50198">
    <property type="entry name" value="PPIC_PPIASE_2"/>
    <property type="match status" value="1"/>
</dbReference>
<feature type="non-terminal residue" evidence="2">
    <location>
        <position position="1"/>
    </location>
</feature>
<evidence type="ECO:0000259" key="1">
    <source>
        <dbReference type="PROSITE" id="PS50198"/>
    </source>
</evidence>
<feature type="domain" description="PpiC" evidence="1">
    <location>
        <begin position="129"/>
        <end position="216"/>
    </location>
</feature>
<dbReference type="InterPro" id="IPR000297">
    <property type="entry name" value="PPIase_PpiC"/>
</dbReference>
<dbReference type="PANTHER" id="PTHR47245:SF2">
    <property type="entry name" value="PEPTIDYL-PROLYL CIS-TRANS ISOMERASE HP_0175-RELATED"/>
    <property type="match status" value="1"/>
</dbReference>
<dbReference type="GO" id="GO:0003755">
    <property type="term" value="F:peptidyl-prolyl cis-trans isomerase activity"/>
    <property type="evidence" value="ECO:0007669"/>
    <property type="project" value="InterPro"/>
</dbReference>
<gene>
    <name evidence="2" type="ORF">METZ01_LOCUS227366</name>
</gene>
<dbReference type="AlphaFoldDB" id="A0A382GI16"/>
<protein>
    <recommendedName>
        <fullName evidence="1">PpiC domain-containing protein</fullName>
    </recommendedName>
</protein>
<reference evidence="2" key="1">
    <citation type="submission" date="2018-05" db="EMBL/GenBank/DDBJ databases">
        <authorList>
            <person name="Lanie J.A."/>
            <person name="Ng W.-L."/>
            <person name="Kazmierczak K.M."/>
            <person name="Andrzejewski T.M."/>
            <person name="Davidsen T.M."/>
            <person name="Wayne K.J."/>
            <person name="Tettelin H."/>
            <person name="Glass J.I."/>
            <person name="Rusch D."/>
            <person name="Podicherti R."/>
            <person name="Tsui H.-C.T."/>
            <person name="Winkler M.E."/>
        </authorList>
    </citation>
    <scope>NUCLEOTIDE SEQUENCE</scope>
</reference>
<dbReference type="InterPro" id="IPR050245">
    <property type="entry name" value="PrsA_foldase"/>
</dbReference>
<sequence length="216" mass="21892">VLSIAACATESPVLSVGDTDLDRAVVLAWVEARSGIAAVGEVTVDAQVTADVLSELITYEALVDLLAEHGVVASDADLAAARDRLLGAGFEEASPAMGRLPRWQAAFDAIDAGVAGARSAFEENAHLVGHELCTSHILVSTEGDAADVIILLDAGGDFAELALQLSQDPGSGSQGGDLGCVPTGAFVPTFERATLGAIAAGLSLVGPVPSQFGYHV</sequence>
<name>A0A382GI16_9ZZZZ</name>
<dbReference type="EMBL" id="UINC01055526">
    <property type="protein sequence ID" value="SVB74512.1"/>
    <property type="molecule type" value="Genomic_DNA"/>
</dbReference>
<dbReference type="SUPFAM" id="SSF54534">
    <property type="entry name" value="FKBP-like"/>
    <property type="match status" value="1"/>
</dbReference>
<dbReference type="InterPro" id="IPR023058">
    <property type="entry name" value="PPIase_PpiC_CS"/>
</dbReference>